<evidence type="ECO:0000313" key="8">
    <source>
        <dbReference type="Proteomes" id="UP000326396"/>
    </source>
</evidence>
<keyword evidence="4" id="KW-0862">Zinc</keyword>
<sequence>MPFGLTNAPAVFMDLMNRVCKPYLDKFVIVFIDDILIYSKTQEEHADHLRRVLELLKREQQYAKFSKCDIWIREVQFLGHVVNAKGIHVDPAKIEAIKNWTAPKTPTEVRQFLGLAGYYRRSIEGSSKIAQSLTSLTHKDKKFEWGEKQEAAFDLLKQKLCSAPILSLPNGCEDFVVYCDASKQGLGCVLKQREKCSHKRASDTTYSTRNARYSSIIRDCNTPSTEGTEHETTQMGLADRRIIRTTQQEALKVKDLTHLPMRGTDKQMEAKADVTYYLMDRNWIPHYGGLRGVVINEARRNRHSLHPVSDKMYHDLKTTHRWPNVKAELTTYRLENALRTCVNDFDNSWETRLPRKPVDSKDNQNIIKGCYRCGKPGHWRRDCPQLKEKESVTTGHAFVIDSKEAKDDSIIVTRCALVLTGHEFEIDLISKERRMEDIEVVCNFPQDLPGLPQIDKWSFRQRVNQTKIINMRSASPACEKERQVFPNVYRLPRVKQVFMDLMNRVCKPYLDKFVIVFIDDILIYSKTQEEHADHLRRVLELLKREQQYAKFSKCDIWIREVQFLGHVVNAKGIHVDPAKIEAIKNWTAPKTPTEVRQFLGLAGYYRRSIEGSSKIAQSLTSLTHKDKKFEWGEKQEAAFDLLKQKLCSAPILSLPNGCEDFVVYCDASKQGLGCVLKQREKVIPYASRQLKVHEKNYRTHDLELGAVVIRTTQQEALKVKDLTHLPMRGTDKQMEAKADVTYYLMDRNWIPHYGGLRGVVINEARRNRHSLHPVSDKMYHDLKTTHRWPNVKAELTTYVG</sequence>
<accession>A0A5N6PW32</accession>
<proteinExistence type="predicted"/>
<dbReference type="PROSITE" id="PS50158">
    <property type="entry name" value="ZF_CCHC"/>
    <property type="match status" value="1"/>
</dbReference>
<dbReference type="InterPro" id="IPR001878">
    <property type="entry name" value="Znf_CCHC"/>
</dbReference>
<keyword evidence="2" id="KW-0064">Aspartyl protease</keyword>
<gene>
    <name evidence="7" type="ORF">E3N88_04018</name>
</gene>
<evidence type="ECO:0000259" key="6">
    <source>
        <dbReference type="PROSITE" id="PS50878"/>
    </source>
</evidence>
<keyword evidence="3" id="KW-0238">DNA-binding</keyword>
<evidence type="ECO:0000256" key="4">
    <source>
        <dbReference type="PROSITE-ProRule" id="PRU00047"/>
    </source>
</evidence>
<keyword evidence="4" id="KW-0479">Metal-binding</keyword>
<evidence type="ECO:0000313" key="7">
    <source>
        <dbReference type="EMBL" id="KAD7116750.1"/>
    </source>
</evidence>
<dbReference type="OrthoDB" id="1734625at2759"/>
<keyword evidence="4" id="KW-0863">Zinc-finger</keyword>
<evidence type="ECO:0008006" key="9">
    <source>
        <dbReference type="Google" id="ProtNLM"/>
    </source>
</evidence>
<keyword evidence="1" id="KW-0645">Protease</keyword>
<protein>
    <recommendedName>
        <fullName evidence="9">CCHC-type domain-containing protein</fullName>
    </recommendedName>
</protein>
<dbReference type="SUPFAM" id="SSF56672">
    <property type="entry name" value="DNA/RNA polymerases"/>
    <property type="match status" value="2"/>
</dbReference>
<dbReference type="EMBL" id="SZYD01000002">
    <property type="protein sequence ID" value="KAD7116750.1"/>
    <property type="molecule type" value="Genomic_DNA"/>
</dbReference>
<dbReference type="InterPro" id="IPR036875">
    <property type="entry name" value="Znf_CCHC_sf"/>
</dbReference>
<dbReference type="Gene3D" id="4.10.60.10">
    <property type="entry name" value="Zinc finger, CCHC-type"/>
    <property type="match status" value="1"/>
</dbReference>
<evidence type="ECO:0000256" key="3">
    <source>
        <dbReference type="ARBA" id="ARBA00023125"/>
    </source>
</evidence>
<dbReference type="PANTHER" id="PTHR33064:SF37">
    <property type="entry name" value="RIBONUCLEASE H"/>
    <property type="match status" value="1"/>
</dbReference>
<dbReference type="PANTHER" id="PTHR33064">
    <property type="entry name" value="POL PROTEIN"/>
    <property type="match status" value="1"/>
</dbReference>
<organism evidence="7 8">
    <name type="scientific">Mikania micrantha</name>
    <name type="common">bitter vine</name>
    <dbReference type="NCBI Taxonomy" id="192012"/>
    <lineage>
        <taxon>Eukaryota</taxon>
        <taxon>Viridiplantae</taxon>
        <taxon>Streptophyta</taxon>
        <taxon>Embryophyta</taxon>
        <taxon>Tracheophyta</taxon>
        <taxon>Spermatophyta</taxon>
        <taxon>Magnoliopsida</taxon>
        <taxon>eudicotyledons</taxon>
        <taxon>Gunneridae</taxon>
        <taxon>Pentapetalae</taxon>
        <taxon>asterids</taxon>
        <taxon>campanulids</taxon>
        <taxon>Asterales</taxon>
        <taxon>Asteraceae</taxon>
        <taxon>Asteroideae</taxon>
        <taxon>Heliantheae alliance</taxon>
        <taxon>Eupatorieae</taxon>
        <taxon>Mikania</taxon>
    </lineage>
</organism>
<reference evidence="7 8" key="1">
    <citation type="submission" date="2019-05" db="EMBL/GenBank/DDBJ databases">
        <title>Mikania micrantha, genome provides insights into the molecular mechanism of rapid growth.</title>
        <authorList>
            <person name="Liu B."/>
        </authorList>
    </citation>
    <scope>NUCLEOTIDE SEQUENCE [LARGE SCALE GENOMIC DNA]</scope>
    <source>
        <strain evidence="7">NLD-2019</strain>
        <tissue evidence="7">Leaf</tissue>
    </source>
</reference>
<dbReference type="Proteomes" id="UP000326396">
    <property type="component" value="Linkage Group LG10"/>
</dbReference>
<keyword evidence="2" id="KW-0378">Hydrolase</keyword>
<evidence type="ECO:0000259" key="5">
    <source>
        <dbReference type="PROSITE" id="PS50158"/>
    </source>
</evidence>
<feature type="domain" description="CCHC-type" evidence="5">
    <location>
        <begin position="370"/>
        <end position="385"/>
    </location>
</feature>
<dbReference type="Gene3D" id="3.30.70.270">
    <property type="match status" value="4"/>
</dbReference>
<dbReference type="FunFam" id="3.30.70.270:FF:000003">
    <property type="entry name" value="Transposon Ty3-G Gag-Pol polyprotein"/>
    <property type="match status" value="1"/>
</dbReference>
<dbReference type="GO" id="GO:0003677">
    <property type="term" value="F:DNA binding"/>
    <property type="evidence" value="ECO:0007669"/>
    <property type="project" value="UniProtKB-KW"/>
</dbReference>
<keyword evidence="8" id="KW-1185">Reference proteome</keyword>
<dbReference type="Pfam" id="PF00078">
    <property type="entry name" value="RVT_1"/>
    <property type="match status" value="2"/>
</dbReference>
<dbReference type="PROSITE" id="PS50878">
    <property type="entry name" value="RT_POL"/>
    <property type="match status" value="1"/>
</dbReference>
<evidence type="ECO:0000256" key="2">
    <source>
        <dbReference type="ARBA" id="ARBA00022750"/>
    </source>
</evidence>
<dbReference type="SMART" id="SM00343">
    <property type="entry name" value="ZnF_C2HC"/>
    <property type="match status" value="1"/>
</dbReference>
<dbReference type="InterPro" id="IPR043502">
    <property type="entry name" value="DNA/RNA_pol_sf"/>
</dbReference>
<evidence type="ECO:0000256" key="1">
    <source>
        <dbReference type="ARBA" id="ARBA00022670"/>
    </source>
</evidence>
<dbReference type="GO" id="GO:0004190">
    <property type="term" value="F:aspartic-type endopeptidase activity"/>
    <property type="evidence" value="ECO:0007669"/>
    <property type="project" value="UniProtKB-KW"/>
</dbReference>
<comment type="caution">
    <text evidence="7">The sequence shown here is derived from an EMBL/GenBank/DDBJ whole genome shotgun (WGS) entry which is preliminary data.</text>
</comment>
<dbReference type="Pfam" id="PF17919">
    <property type="entry name" value="RT_RNaseH_2"/>
    <property type="match status" value="2"/>
</dbReference>
<dbReference type="SUPFAM" id="SSF57756">
    <property type="entry name" value="Retrovirus zinc finger-like domains"/>
    <property type="match status" value="1"/>
</dbReference>
<dbReference type="GO" id="GO:0006508">
    <property type="term" value="P:proteolysis"/>
    <property type="evidence" value="ECO:0007669"/>
    <property type="project" value="UniProtKB-KW"/>
</dbReference>
<dbReference type="InterPro" id="IPR043128">
    <property type="entry name" value="Rev_trsase/Diguanyl_cyclase"/>
</dbReference>
<dbReference type="GO" id="GO:0008270">
    <property type="term" value="F:zinc ion binding"/>
    <property type="evidence" value="ECO:0007669"/>
    <property type="project" value="UniProtKB-KW"/>
</dbReference>
<name>A0A5N6PW32_9ASTR</name>
<dbReference type="InterPro" id="IPR041577">
    <property type="entry name" value="RT_RNaseH_2"/>
</dbReference>
<dbReference type="InterPro" id="IPR051320">
    <property type="entry name" value="Viral_Replic_Matur_Polypro"/>
</dbReference>
<dbReference type="AlphaFoldDB" id="A0A5N6PW32"/>
<dbReference type="InterPro" id="IPR000477">
    <property type="entry name" value="RT_dom"/>
</dbReference>
<feature type="domain" description="Reverse transcriptase" evidence="6">
    <location>
        <begin position="1"/>
        <end position="82"/>
    </location>
</feature>
<dbReference type="Pfam" id="PF00098">
    <property type="entry name" value="zf-CCHC"/>
    <property type="match status" value="1"/>
</dbReference>
<dbReference type="CDD" id="cd01647">
    <property type="entry name" value="RT_LTR"/>
    <property type="match status" value="2"/>
</dbReference>
<dbReference type="FunFam" id="3.30.70.270:FF:000026">
    <property type="entry name" value="Transposon Ty3-G Gag-Pol polyprotein"/>
    <property type="match status" value="2"/>
</dbReference>